<evidence type="ECO:0000313" key="4">
    <source>
        <dbReference type="EMBL" id="EOL43851.1"/>
    </source>
</evidence>
<dbReference type="EMBL" id="AJAT01000015">
    <property type="protein sequence ID" value="EOL43851.1"/>
    <property type="molecule type" value="Genomic_DNA"/>
</dbReference>
<keyword evidence="1" id="KW-0805">Transcription regulation</keyword>
<sequence>MDFLQIKQNELKQGYQVKNKKVFCNYCQVAYSFEKNHETIAINQLKEHLTQKHNGEKRALIMFDSKYNTLTDKQKELLLDFSTMKKDQEIANHIGVSPSTIRHQKFTFREKAKQAKVYLAQFESIFSENPPIEDTLVPIPEASEIVDDRFVLTEREYAEIVRKYFDFSTGEIVLTVFPKGQKKIVGILNRIVEEFSLNQHYTGKEMDEQLKKIYFDYLLVKRYLIDYGFFTRTPDGIDYYRIY</sequence>
<proteinExistence type="predicted"/>
<dbReference type="eggNOG" id="COG3860">
    <property type="taxonomic scope" value="Bacteria"/>
</dbReference>
<gene>
    <name evidence="4" type="ORF">UC3_01832</name>
</gene>
<protein>
    <recommendedName>
        <fullName evidence="3">DUF2087 domain-containing protein</fullName>
    </recommendedName>
</protein>
<evidence type="ECO:0000259" key="3">
    <source>
        <dbReference type="Pfam" id="PF09860"/>
    </source>
</evidence>
<comment type="caution">
    <text evidence="4">The sequence shown here is derived from an EMBL/GenBank/DDBJ whole genome shotgun (WGS) entry which is preliminary data.</text>
</comment>
<dbReference type="OrthoDB" id="9789954at2"/>
<dbReference type="SUPFAM" id="SSF46894">
    <property type="entry name" value="C-terminal effector domain of the bipartite response regulators"/>
    <property type="match status" value="1"/>
</dbReference>
<dbReference type="Proteomes" id="UP000013785">
    <property type="component" value="Unassembled WGS sequence"/>
</dbReference>
<dbReference type="InterPro" id="IPR016032">
    <property type="entry name" value="Sig_transdc_resp-reg_C-effctor"/>
</dbReference>
<dbReference type="PATRIC" id="fig|1158610.3.peg.1826"/>
<feature type="domain" description="DUF2087" evidence="3">
    <location>
        <begin position="174"/>
        <end position="241"/>
    </location>
</feature>
<dbReference type="STRING" id="154621.RV11_GL002079"/>
<evidence type="ECO:0000256" key="2">
    <source>
        <dbReference type="ARBA" id="ARBA00023163"/>
    </source>
</evidence>
<organism evidence="4 5">
    <name type="scientific">Enterococcus phoeniculicola ATCC BAA-412</name>
    <dbReference type="NCBI Taxonomy" id="1158610"/>
    <lineage>
        <taxon>Bacteria</taxon>
        <taxon>Bacillati</taxon>
        <taxon>Bacillota</taxon>
        <taxon>Bacilli</taxon>
        <taxon>Lactobacillales</taxon>
        <taxon>Enterococcaceae</taxon>
        <taxon>Enterococcus</taxon>
    </lineage>
</organism>
<accession>R3W7Q8</accession>
<dbReference type="InterPro" id="IPR018656">
    <property type="entry name" value="DUF2087"/>
</dbReference>
<reference evidence="4 5" key="1">
    <citation type="submission" date="2013-02" db="EMBL/GenBank/DDBJ databases">
        <title>The Genome Sequence of Enterococcus phoeniculicola BAA-412.</title>
        <authorList>
            <consortium name="The Broad Institute Genome Sequencing Platform"/>
            <consortium name="The Broad Institute Genome Sequencing Center for Infectious Disease"/>
            <person name="Earl A.M."/>
            <person name="Gilmore M.S."/>
            <person name="Lebreton F."/>
            <person name="Walker B."/>
            <person name="Young S.K."/>
            <person name="Zeng Q."/>
            <person name="Gargeya S."/>
            <person name="Fitzgerald M."/>
            <person name="Haas B."/>
            <person name="Abouelleil A."/>
            <person name="Alvarado L."/>
            <person name="Arachchi H.M."/>
            <person name="Berlin A.M."/>
            <person name="Chapman S.B."/>
            <person name="Dewar J."/>
            <person name="Goldberg J."/>
            <person name="Griggs A."/>
            <person name="Gujja S."/>
            <person name="Hansen M."/>
            <person name="Howarth C."/>
            <person name="Imamovic A."/>
            <person name="Larimer J."/>
            <person name="McCowan C."/>
            <person name="Murphy C."/>
            <person name="Neiman D."/>
            <person name="Pearson M."/>
            <person name="Priest M."/>
            <person name="Roberts A."/>
            <person name="Saif S."/>
            <person name="Shea T."/>
            <person name="Sisk P."/>
            <person name="Sykes S."/>
            <person name="Wortman J."/>
            <person name="Nusbaum C."/>
            <person name="Birren B."/>
        </authorList>
    </citation>
    <scope>NUCLEOTIDE SEQUENCE [LARGE SCALE GENOMIC DNA]</scope>
    <source>
        <strain evidence="4 5">ATCC BAA-412</strain>
    </source>
</reference>
<dbReference type="RefSeq" id="WP_010768495.1">
    <property type="nucleotide sequence ID" value="NZ_ASWE01000002.1"/>
</dbReference>
<keyword evidence="5" id="KW-1185">Reference proteome</keyword>
<evidence type="ECO:0000256" key="1">
    <source>
        <dbReference type="ARBA" id="ARBA00023015"/>
    </source>
</evidence>
<dbReference type="GO" id="GO:0003677">
    <property type="term" value="F:DNA binding"/>
    <property type="evidence" value="ECO:0007669"/>
    <property type="project" value="InterPro"/>
</dbReference>
<dbReference type="HOGENOM" id="CLU_096125_0_0_9"/>
<evidence type="ECO:0000313" key="5">
    <source>
        <dbReference type="Proteomes" id="UP000013785"/>
    </source>
</evidence>
<name>R3W7Q8_9ENTE</name>
<dbReference type="Pfam" id="PF09860">
    <property type="entry name" value="DUF2087"/>
    <property type="match status" value="1"/>
</dbReference>
<dbReference type="GO" id="GO:0006355">
    <property type="term" value="P:regulation of DNA-templated transcription"/>
    <property type="evidence" value="ECO:0007669"/>
    <property type="project" value="InterPro"/>
</dbReference>
<keyword evidence="2" id="KW-0804">Transcription</keyword>
<dbReference type="AlphaFoldDB" id="R3W7Q8"/>